<comment type="similarity">
    <text evidence="1">Belongs to the membrane fusion protein (MFP) (TC 8.A.1) family.</text>
</comment>
<dbReference type="AlphaFoldDB" id="A0A846ZJT5"/>
<evidence type="ECO:0000259" key="3">
    <source>
        <dbReference type="Pfam" id="PF25973"/>
    </source>
</evidence>
<dbReference type="NCBIfam" id="TIGR01730">
    <property type="entry name" value="RND_mfp"/>
    <property type="match status" value="1"/>
</dbReference>
<dbReference type="GO" id="GO:1990281">
    <property type="term" value="C:efflux pump complex"/>
    <property type="evidence" value="ECO:0007669"/>
    <property type="project" value="TreeGrafter"/>
</dbReference>
<dbReference type="PANTHER" id="PTHR30469">
    <property type="entry name" value="MULTIDRUG RESISTANCE PROTEIN MDTA"/>
    <property type="match status" value="1"/>
</dbReference>
<dbReference type="PROSITE" id="PS51257">
    <property type="entry name" value="PROKAR_LIPOPROTEIN"/>
    <property type="match status" value="1"/>
</dbReference>
<dbReference type="RefSeq" id="WP_113065943.1">
    <property type="nucleotide sequence ID" value="NZ_JAAZQD010000001.1"/>
</dbReference>
<comment type="caution">
    <text evidence="4">The sequence shown here is derived from an EMBL/GenBank/DDBJ whole genome shotgun (WGS) entry which is preliminary data.</text>
</comment>
<protein>
    <submittedName>
        <fullName evidence="4">Efflux RND transporter periplasmic adaptor subunit</fullName>
    </submittedName>
</protein>
<dbReference type="Gene3D" id="2.40.420.20">
    <property type="match status" value="1"/>
</dbReference>
<name>A0A846ZJT5_9GAMM</name>
<dbReference type="Gene3D" id="2.40.50.100">
    <property type="match status" value="1"/>
</dbReference>
<evidence type="ECO:0000313" key="5">
    <source>
        <dbReference type="Proteomes" id="UP000541636"/>
    </source>
</evidence>
<dbReference type="Proteomes" id="UP000541636">
    <property type="component" value="Unassembled WGS sequence"/>
</dbReference>
<accession>A0A846ZJT5</accession>
<evidence type="ECO:0000256" key="2">
    <source>
        <dbReference type="SAM" id="SignalP"/>
    </source>
</evidence>
<dbReference type="InterPro" id="IPR006143">
    <property type="entry name" value="RND_pump_MFP"/>
</dbReference>
<feature type="domain" description="CzcB-like barrel-sandwich hybrid" evidence="3">
    <location>
        <begin position="70"/>
        <end position="188"/>
    </location>
</feature>
<dbReference type="Pfam" id="PF25973">
    <property type="entry name" value="BSH_CzcB"/>
    <property type="match status" value="1"/>
</dbReference>
<feature type="signal peptide" evidence="2">
    <location>
        <begin position="1"/>
        <end position="23"/>
    </location>
</feature>
<dbReference type="InterPro" id="IPR058647">
    <property type="entry name" value="BSH_CzcB-like"/>
</dbReference>
<evidence type="ECO:0000256" key="1">
    <source>
        <dbReference type="ARBA" id="ARBA00009477"/>
    </source>
</evidence>
<dbReference type="GO" id="GO:0015562">
    <property type="term" value="F:efflux transmembrane transporter activity"/>
    <property type="evidence" value="ECO:0007669"/>
    <property type="project" value="TreeGrafter"/>
</dbReference>
<dbReference type="Gene3D" id="1.10.287.470">
    <property type="entry name" value="Helix hairpin bin"/>
    <property type="match status" value="1"/>
</dbReference>
<evidence type="ECO:0000313" key="4">
    <source>
        <dbReference type="EMBL" id="NKZ37631.1"/>
    </source>
</evidence>
<keyword evidence="5" id="KW-1185">Reference proteome</keyword>
<proteinExistence type="inferred from homology"/>
<gene>
    <name evidence="4" type="ORF">HF690_01525</name>
</gene>
<reference evidence="4 5" key="1">
    <citation type="journal article" date="2017" name="Int. J. Syst. Evol. Microbiol.">
        <title>Oleiagrimonas citrea sp. nov., a marine bacterium isolated from tidal flat sediment and emended description of the genus Oleiagrimonas Fang et al. 2015 and Oleiagrimonas soli.</title>
        <authorList>
            <person name="Yang S.H."/>
            <person name="Seo H.S."/>
            <person name="Seong C.N."/>
            <person name="Kwon K.K."/>
        </authorList>
    </citation>
    <scope>NUCLEOTIDE SEQUENCE [LARGE SCALE GENOMIC DNA]</scope>
    <source>
        <strain evidence="4 5">MEBiC09124</strain>
    </source>
</reference>
<dbReference type="EMBL" id="JAAZQD010000001">
    <property type="protein sequence ID" value="NKZ37631.1"/>
    <property type="molecule type" value="Genomic_DNA"/>
</dbReference>
<sequence>MNVSLSRLAPSLLLVLLAGCSHAPDNSAHASSVAITTVQPVQRTFHDDLAGWGTAIADSSQLQRLSLGHGGQVTALPVSAGQPVHKGQVLLRMATDPSARADWHKALSALKLAKTNLQRTRRLAGQHLATREQLAAAQNALTDAQAALQAQRALGNDRRTYDLRAPADGVITTLHAERGDRVAANAPLMDFSPSCGLEARLGVQPDHVDAVQAGMPVKLTKVYDASVHTMGTVDMVGHAIDPASGLVPVRVTIPAAMAAKLVAGSPVSGRIQTRHYPAWAVPRAAVLHHGHDSYLFQDLKGHARRVNVTVVQPHGDTIGVHGKLQPDLPVIVMGAYELSDGDAVRKAKP</sequence>
<feature type="chain" id="PRO_5032834514" evidence="2">
    <location>
        <begin position="24"/>
        <end position="349"/>
    </location>
</feature>
<keyword evidence="2" id="KW-0732">Signal</keyword>
<organism evidence="4 5">
    <name type="scientific">Oleiagrimonas citrea</name>
    <dbReference type="NCBI Taxonomy" id="1665687"/>
    <lineage>
        <taxon>Bacteria</taxon>
        <taxon>Pseudomonadati</taxon>
        <taxon>Pseudomonadota</taxon>
        <taxon>Gammaproteobacteria</taxon>
        <taxon>Lysobacterales</taxon>
        <taxon>Rhodanobacteraceae</taxon>
        <taxon>Oleiagrimonas</taxon>
    </lineage>
</organism>
<dbReference type="SUPFAM" id="SSF111369">
    <property type="entry name" value="HlyD-like secretion proteins"/>
    <property type="match status" value="1"/>
</dbReference>